<dbReference type="EnsemblPlants" id="AET2Gv20963100.3">
    <property type="protein sequence ID" value="AET2Gv20963100.3"/>
    <property type="gene ID" value="AET2Gv20963100"/>
</dbReference>
<feature type="domain" description="Importin N-terminal" evidence="8">
    <location>
        <begin position="25"/>
        <end position="109"/>
    </location>
</feature>
<evidence type="ECO:0000256" key="3">
    <source>
        <dbReference type="ARBA" id="ARBA00022490"/>
    </source>
</evidence>
<keyword evidence="4" id="KW-0677">Repeat</keyword>
<dbReference type="GO" id="GO:0006606">
    <property type="term" value="P:protein import into nucleus"/>
    <property type="evidence" value="ECO:0007669"/>
    <property type="project" value="InterPro"/>
</dbReference>
<dbReference type="OrthoDB" id="10263328at2759"/>
<dbReference type="PROSITE" id="PS50166">
    <property type="entry name" value="IMPORTIN_B_NT"/>
    <property type="match status" value="1"/>
</dbReference>
<dbReference type="InterPro" id="IPR001494">
    <property type="entry name" value="Importin-beta_N"/>
</dbReference>
<evidence type="ECO:0000256" key="1">
    <source>
        <dbReference type="ARBA" id="ARBA00004496"/>
    </source>
</evidence>
<dbReference type="AlphaFoldDB" id="A0A453CUJ5"/>
<evidence type="ECO:0000256" key="7">
    <source>
        <dbReference type="SAM" id="MobiDB-lite"/>
    </source>
</evidence>
<dbReference type="InterPro" id="IPR058584">
    <property type="entry name" value="IMB1_TNPO1-like_TPR"/>
</dbReference>
<dbReference type="Pfam" id="PF25574">
    <property type="entry name" value="TPR_IMB1"/>
    <property type="match status" value="1"/>
</dbReference>
<keyword evidence="2" id="KW-0813">Transport</keyword>
<dbReference type="InterPro" id="IPR040122">
    <property type="entry name" value="Importin_beta"/>
</dbReference>
<evidence type="ECO:0000256" key="6">
    <source>
        <dbReference type="SAM" id="Coils"/>
    </source>
</evidence>
<dbReference type="STRING" id="200361.A0A453CUJ5"/>
<dbReference type="GO" id="GO:0005737">
    <property type="term" value="C:cytoplasm"/>
    <property type="evidence" value="ECO:0007669"/>
    <property type="project" value="UniProtKB-SubCell"/>
</dbReference>
<evidence type="ECO:0000313" key="9">
    <source>
        <dbReference type="EnsemblPlants" id="AET2Gv20963100.1"/>
    </source>
</evidence>
<dbReference type="Gramene" id="AET2Gv20963100.3">
    <property type="protein sequence ID" value="AET2Gv20963100.3"/>
    <property type="gene ID" value="AET2Gv20963100"/>
</dbReference>
<dbReference type="KEGG" id="ats:109749636"/>
<feature type="coiled-coil region" evidence="6">
    <location>
        <begin position="295"/>
        <end position="325"/>
    </location>
</feature>
<dbReference type="InterPro" id="IPR011989">
    <property type="entry name" value="ARM-like"/>
</dbReference>
<dbReference type="InterPro" id="IPR016024">
    <property type="entry name" value="ARM-type_fold"/>
</dbReference>
<reference evidence="10" key="1">
    <citation type="journal article" date="2014" name="Science">
        <title>Ancient hybridizations among the ancestral genomes of bread wheat.</title>
        <authorList>
            <consortium name="International Wheat Genome Sequencing Consortium,"/>
            <person name="Marcussen T."/>
            <person name="Sandve S.R."/>
            <person name="Heier L."/>
            <person name="Spannagl M."/>
            <person name="Pfeifer M."/>
            <person name="Jakobsen K.S."/>
            <person name="Wulff B.B."/>
            <person name="Steuernagel B."/>
            <person name="Mayer K.F."/>
            <person name="Olsen O.A."/>
        </authorList>
    </citation>
    <scope>NUCLEOTIDE SEQUENCE [LARGE SCALE GENOMIC DNA]</scope>
    <source>
        <strain evidence="10">cv. AL8/78</strain>
    </source>
</reference>
<name>A0A453CUJ5_AEGTS</name>
<reference evidence="10" key="2">
    <citation type="journal article" date="2017" name="Nat. Plants">
        <title>The Aegilops tauschii genome reveals multiple impacts of transposons.</title>
        <authorList>
            <person name="Zhao G."/>
            <person name="Zou C."/>
            <person name="Li K."/>
            <person name="Wang K."/>
            <person name="Li T."/>
            <person name="Gao L."/>
            <person name="Zhang X."/>
            <person name="Wang H."/>
            <person name="Yang Z."/>
            <person name="Liu X."/>
            <person name="Jiang W."/>
            <person name="Mao L."/>
            <person name="Kong X."/>
            <person name="Jiao Y."/>
            <person name="Jia J."/>
        </authorList>
    </citation>
    <scope>NUCLEOTIDE SEQUENCE [LARGE SCALE GENOMIC DNA]</scope>
    <source>
        <strain evidence="10">cv. AL8/78</strain>
    </source>
</reference>
<keyword evidence="5" id="KW-0653">Protein transport</keyword>
<evidence type="ECO:0000256" key="5">
    <source>
        <dbReference type="ARBA" id="ARBA00022927"/>
    </source>
</evidence>
<proteinExistence type="predicted"/>
<keyword evidence="6" id="KW-0175">Coiled coil</keyword>
<dbReference type="EnsemblPlants" id="AET2Gv20963100.2">
    <property type="protein sequence ID" value="AET2Gv20963100.2"/>
    <property type="gene ID" value="AET2Gv20963100"/>
</dbReference>
<reference evidence="9" key="5">
    <citation type="journal article" date="2021" name="G3 (Bethesda)">
        <title>Aegilops tauschii genome assembly Aet v5.0 features greater sequence contiguity and improved annotation.</title>
        <authorList>
            <person name="Wang L."/>
            <person name="Zhu T."/>
            <person name="Rodriguez J.C."/>
            <person name="Deal K.R."/>
            <person name="Dubcovsky J."/>
            <person name="McGuire P.E."/>
            <person name="Lux T."/>
            <person name="Spannagl M."/>
            <person name="Mayer K.F.X."/>
            <person name="Baldrich P."/>
            <person name="Meyers B.C."/>
            <person name="Huo N."/>
            <person name="Gu Y.Q."/>
            <person name="Zhou H."/>
            <person name="Devos K.M."/>
            <person name="Bennetzen J.L."/>
            <person name="Unver T."/>
            <person name="Budak H."/>
            <person name="Gulick P.J."/>
            <person name="Galiba G."/>
            <person name="Kalapos B."/>
            <person name="Nelson D.R."/>
            <person name="Li P."/>
            <person name="You F.M."/>
            <person name="Luo M.C."/>
            <person name="Dvorak J."/>
        </authorList>
    </citation>
    <scope>NUCLEOTIDE SEQUENCE [LARGE SCALE GENOMIC DNA]</scope>
    <source>
        <strain evidence="9">cv. AL8/78</strain>
    </source>
</reference>
<dbReference type="OMA" id="IEVLMHI"/>
<organism evidence="9 10">
    <name type="scientific">Aegilops tauschii subsp. strangulata</name>
    <name type="common">Goatgrass</name>
    <dbReference type="NCBI Taxonomy" id="200361"/>
    <lineage>
        <taxon>Eukaryota</taxon>
        <taxon>Viridiplantae</taxon>
        <taxon>Streptophyta</taxon>
        <taxon>Embryophyta</taxon>
        <taxon>Tracheophyta</taxon>
        <taxon>Spermatophyta</taxon>
        <taxon>Magnoliopsida</taxon>
        <taxon>Liliopsida</taxon>
        <taxon>Poales</taxon>
        <taxon>Poaceae</taxon>
        <taxon>BOP clade</taxon>
        <taxon>Pooideae</taxon>
        <taxon>Triticodae</taxon>
        <taxon>Triticeae</taxon>
        <taxon>Triticinae</taxon>
        <taxon>Aegilops</taxon>
    </lineage>
</organism>
<sequence length="886" mass="99192">MDESIDVNDALTHASNPDNNIRSIGEDMLKRLQNRDLPNFLLYLSSELVREGIPEESRVLAAITLKNSLDSKDPALKDAHKDLLCLKWLSVDKSIRLEIKNNLLMTLEIDSRPSHSRHPSSKVIAEVIARVACMEIPRNQWLDLVGKLMDNMASLSSSLKQATLEVLQYIFKAKIPNVVKRDQVDDVIASVISALNDEVLGSQVLLAALKALHNIFEFTKFEDHDWRGAIEAVFAVAYRTSGTEIPEAAFEYLVAIASTCHTKFEPDIEVLMCITTQALNGDVESLKVQCIKLWITICEKEIDWLEEEEEEEEEKEEKEDKDESYFTGPLYSLVPLLLQTYLNEEERDLEQMDIWKQGDEDEGDGNISLTGEQEEEGDENVEQKGVNLEDNWEQEEDETLQVISMTCLGLAARILKGGVVPTVMHFVEENMNGPHKIAALSPLGFILEGPSVKQLAPLVDLLLALMEYQAEGVRGRAAWTLGRLFELVGAHRIMRNEVVSLDRIMELLIERSCDVPQVSIEVHGALYFLARGYGEDAKSRSKSNSCELSPFVKPLIDALMRASDLARETPFSFLASPYKALGEIVKVSDTRDLQVWEALMGLMSRIMRRFNTVLHGHGAISSLQRKNQLEVLLCGLVEVLIHKLGDTLEGSAKCLLLLLCPLLTRESTCARNGAALAIGALAHAIGADFGQHMPMVLQYFSVKRLSPLYLEVICDICHVLGKEGKEEEVVPCFDHIMEVLYQGMVELTLQPLILSSIGQIALSLGEKFEKYLPPVMEKLLVMEKAVQLDQDPHEDHSNKVREAICKAYHGIIRGISDAKSGFKVGMALLEFSEQERKRRERRTVTARDERIMTALVDALSQLPPRVGVWSEAFILSVQQANTPSAN</sequence>
<dbReference type="EnsemblPlants" id="AET2Gv20963100.1">
    <property type="protein sequence ID" value="AET2Gv20963100.1"/>
    <property type="gene ID" value="AET2Gv20963100"/>
</dbReference>
<dbReference type="Proteomes" id="UP000015105">
    <property type="component" value="Chromosome 2D"/>
</dbReference>
<dbReference type="Gramene" id="AET2Gv20963100.1">
    <property type="protein sequence ID" value="AET2Gv20963100.1"/>
    <property type="gene ID" value="AET2Gv20963100"/>
</dbReference>
<dbReference type="Pfam" id="PF03810">
    <property type="entry name" value="IBN_N"/>
    <property type="match status" value="1"/>
</dbReference>
<evidence type="ECO:0000259" key="8">
    <source>
        <dbReference type="PROSITE" id="PS50166"/>
    </source>
</evidence>
<evidence type="ECO:0000256" key="4">
    <source>
        <dbReference type="ARBA" id="ARBA00022737"/>
    </source>
</evidence>
<keyword evidence="10" id="KW-1185">Reference proteome</keyword>
<dbReference type="SUPFAM" id="SSF48371">
    <property type="entry name" value="ARM repeat"/>
    <property type="match status" value="1"/>
</dbReference>
<keyword evidence="3" id="KW-0963">Cytoplasm</keyword>
<feature type="region of interest" description="Disordered" evidence="7">
    <location>
        <begin position="357"/>
        <end position="382"/>
    </location>
</feature>
<dbReference type="Gene3D" id="1.25.10.10">
    <property type="entry name" value="Leucine-rich Repeat Variant"/>
    <property type="match status" value="1"/>
</dbReference>
<reference evidence="9" key="3">
    <citation type="journal article" date="2017" name="Nature">
        <title>Genome sequence of the progenitor of the wheat D genome Aegilops tauschii.</title>
        <authorList>
            <person name="Luo M.C."/>
            <person name="Gu Y.Q."/>
            <person name="Puiu D."/>
            <person name="Wang H."/>
            <person name="Twardziok S.O."/>
            <person name="Deal K.R."/>
            <person name="Huo N."/>
            <person name="Zhu T."/>
            <person name="Wang L."/>
            <person name="Wang Y."/>
            <person name="McGuire P.E."/>
            <person name="Liu S."/>
            <person name="Long H."/>
            <person name="Ramasamy R.K."/>
            <person name="Rodriguez J.C."/>
            <person name="Van S.L."/>
            <person name="Yuan L."/>
            <person name="Wang Z."/>
            <person name="Xia Z."/>
            <person name="Xiao L."/>
            <person name="Anderson O.D."/>
            <person name="Ouyang S."/>
            <person name="Liang Y."/>
            <person name="Zimin A.V."/>
            <person name="Pertea G."/>
            <person name="Qi P."/>
            <person name="Bennetzen J.L."/>
            <person name="Dai X."/>
            <person name="Dawson M.W."/>
            <person name="Muller H.G."/>
            <person name="Kugler K."/>
            <person name="Rivarola-Duarte L."/>
            <person name="Spannagl M."/>
            <person name="Mayer K.F.X."/>
            <person name="Lu F.H."/>
            <person name="Bevan M.W."/>
            <person name="Leroy P."/>
            <person name="Li P."/>
            <person name="You F.M."/>
            <person name="Sun Q."/>
            <person name="Liu Z."/>
            <person name="Lyons E."/>
            <person name="Wicker T."/>
            <person name="Salzberg S.L."/>
            <person name="Devos K.M."/>
            <person name="Dvorak J."/>
        </authorList>
    </citation>
    <scope>NUCLEOTIDE SEQUENCE [LARGE SCALE GENOMIC DNA]</scope>
    <source>
        <strain evidence="9">cv. AL8/78</strain>
    </source>
</reference>
<dbReference type="GeneID" id="109749636"/>
<dbReference type="GO" id="GO:0031267">
    <property type="term" value="F:small GTPase binding"/>
    <property type="evidence" value="ECO:0007669"/>
    <property type="project" value="InterPro"/>
</dbReference>
<dbReference type="Gramene" id="AET2Gv20963100.2">
    <property type="protein sequence ID" value="AET2Gv20963100.2"/>
    <property type="gene ID" value="AET2Gv20963100"/>
</dbReference>
<evidence type="ECO:0000256" key="2">
    <source>
        <dbReference type="ARBA" id="ARBA00022448"/>
    </source>
</evidence>
<accession>A0A453CUJ5</accession>
<protein>
    <recommendedName>
        <fullName evidence="8">Importin N-terminal domain-containing protein</fullName>
    </recommendedName>
</protein>
<comment type="subcellular location">
    <subcellularLocation>
        <location evidence="1">Cytoplasm</location>
    </subcellularLocation>
</comment>
<evidence type="ECO:0000313" key="10">
    <source>
        <dbReference type="Proteomes" id="UP000015105"/>
    </source>
</evidence>
<dbReference type="PANTHER" id="PTHR10527">
    <property type="entry name" value="IMPORTIN BETA"/>
    <property type="match status" value="1"/>
</dbReference>
<dbReference type="RefSeq" id="XP_040255615.1">
    <property type="nucleotide sequence ID" value="XM_040399681.3"/>
</dbReference>
<reference evidence="9" key="4">
    <citation type="submission" date="2019-03" db="UniProtKB">
        <authorList>
            <consortium name="EnsemblPlants"/>
        </authorList>
    </citation>
    <scope>IDENTIFICATION</scope>
</reference>
<dbReference type="RefSeq" id="XP_040255617.1">
    <property type="nucleotide sequence ID" value="XM_040399683.3"/>
</dbReference>